<dbReference type="EMBL" id="DF820497">
    <property type="protein sequence ID" value="GAK31709.1"/>
    <property type="molecule type" value="Genomic_DNA"/>
</dbReference>
<gene>
    <name evidence="1" type="ORF">WOSG25_140110</name>
</gene>
<sequence>MISNIVTVTAKQLEIEPTGINKILGFQGKMIIPLADIQAVKTGFDDMNKGWVWRLAGLRFFKKLTGLFMKKGVRIYFNIKGQEQPLQIQLAQGKYKYLILGVDNPQSLVSQIKKRQARSN</sequence>
<keyword evidence="2" id="KW-1185">Reference proteome</keyword>
<dbReference type="STRING" id="1329250.WOSG25_140110"/>
<proteinExistence type="predicted"/>
<protein>
    <recommendedName>
        <fullName evidence="3">Bacterial Pleckstrin homology domain-containing protein</fullName>
    </recommendedName>
</protein>
<evidence type="ECO:0000313" key="2">
    <source>
        <dbReference type="Proteomes" id="UP000030643"/>
    </source>
</evidence>
<accession>A0A069CW68</accession>
<dbReference type="AlphaFoldDB" id="A0A069CW68"/>
<dbReference type="OrthoDB" id="530515at2"/>
<evidence type="ECO:0008006" key="3">
    <source>
        <dbReference type="Google" id="ProtNLM"/>
    </source>
</evidence>
<organism evidence="1 2">
    <name type="scientific">Weissella oryzae (strain DSM 25784 / JCM 18191 / LMG 30913 / SG25)</name>
    <dbReference type="NCBI Taxonomy" id="1329250"/>
    <lineage>
        <taxon>Bacteria</taxon>
        <taxon>Bacillati</taxon>
        <taxon>Bacillota</taxon>
        <taxon>Bacilli</taxon>
        <taxon>Lactobacillales</taxon>
        <taxon>Lactobacillaceae</taxon>
        <taxon>Weissella</taxon>
    </lineage>
</organism>
<evidence type="ECO:0000313" key="1">
    <source>
        <dbReference type="EMBL" id="GAK31709.1"/>
    </source>
</evidence>
<dbReference type="Proteomes" id="UP000030643">
    <property type="component" value="Unassembled WGS sequence"/>
</dbReference>
<dbReference type="RefSeq" id="WP_027699646.1">
    <property type="nucleotide sequence ID" value="NZ_DF820497.1"/>
</dbReference>
<reference evidence="2" key="1">
    <citation type="journal article" date="2014" name="Genome Announc.">
        <title>Draft genome sequence of Weissella oryzae SG25T, isolated from fermented rice grains.</title>
        <authorList>
            <person name="Tanizawa Y."/>
            <person name="Fujisawa T."/>
            <person name="Mochizuki T."/>
            <person name="Kaminuma E."/>
            <person name="Suzuki Y."/>
            <person name="Nakamura Y."/>
            <person name="Tohno M."/>
        </authorList>
    </citation>
    <scope>NUCLEOTIDE SEQUENCE [LARGE SCALE GENOMIC DNA]</scope>
    <source>
        <strain evidence="2">DSM 25784 / JCM 18191 / LMG 30913 / SG25</strain>
    </source>
</reference>
<name>A0A069CW68_WEIOS</name>